<name>A0ABP1PZ38_9HEXA</name>
<evidence type="ECO:0000313" key="5">
    <source>
        <dbReference type="Proteomes" id="UP001642540"/>
    </source>
</evidence>
<comment type="caution">
    <text evidence="4">The sequence shown here is derived from an EMBL/GenBank/DDBJ whole genome shotgun (WGS) entry which is preliminary data.</text>
</comment>
<dbReference type="Gene3D" id="3.30.420.80">
    <property type="entry name" value="Ribosomal protein S11"/>
    <property type="match status" value="1"/>
</dbReference>
<dbReference type="SUPFAM" id="SSF53137">
    <property type="entry name" value="Translational machinery components"/>
    <property type="match status" value="1"/>
</dbReference>
<comment type="similarity">
    <text evidence="1">Belongs to the universal ribosomal protein uS11 family.</text>
</comment>
<dbReference type="Proteomes" id="UP001642540">
    <property type="component" value="Unassembled WGS sequence"/>
</dbReference>
<evidence type="ECO:0000313" key="4">
    <source>
        <dbReference type="EMBL" id="CAL8083297.1"/>
    </source>
</evidence>
<dbReference type="Pfam" id="PF00411">
    <property type="entry name" value="Ribosomal_S11"/>
    <property type="match status" value="1"/>
</dbReference>
<evidence type="ECO:0008006" key="6">
    <source>
        <dbReference type="Google" id="ProtNLM"/>
    </source>
</evidence>
<organism evidence="4 5">
    <name type="scientific">Orchesella dallaii</name>
    <dbReference type="NCBI Taxonomy" id="48710"/>
    <lineage>
        <taxon>Eukaryota</taxon>
        <taxon>Metazoa</taxon>
        <taxon>Ecdysozoa</taxon>
        <taxon>Arthropoda</taxon>
        <taxon>Hexapoda</taxon>
        <taxon>Collembola</taxon>
        <taxon>Entomobryomorpha</taxon>
        <taxon>Entomobryoidea</taxon>
        <taxon>Orchesellidae</taxon>
        <taxon>Orchesellinae</taxon>
        <taxon>Orchesella</taxon>
    </lineage>
</organism>
<proteinExistence type="inferred from homology"/>
<keyword evidence="2" id="KW-0689">Ribosomal protein</keyword>
<protein>
    <recommendedName>
        <fullName evidence="6">28S ribosomal protein S11, mitochondrial</fullName>
    </recommendedName>
</protein>
<evidence type="ECO:0000256" key="3">
    <source>
        <dbReference type="ARBA" id="ARBA00023274"/>
    </source>
</evidence>
<dbReference type="PANTHER" id="PTHR11759">
    <property type="entry name" value="40S RIBOSOMAL PROTEIN S14/30S RIBOSOMAL PROTEIN S11"/>
    <property type="match status" value="1"/>
</dbReference>
<accession>A0ABP1PZ38</accession>
<evidence type="ECO:0000256" key="2">
    <source>
        <dbReference type="ARBA" id="ARBA00022980"/>
    </source>
</evidence>
<dbReference type="HAMAP" id="MF_01310">
    <property type="entry name" value="Ribosomal_uS11"/>
    <property type="match status" value="1"/>
</dbReference>
<dbReference type="EMBL" id="CAXLJM020000016">
    <property type="protein sequence ID" value="CAL8083297.1"/>
    <property type="molecule type" value="Genomic_DNA"/>
</dbReference>
<reference evidence="4 5" key="1">
    <citation type="submission" date="2024-08" db="EMBL/GenBank/DDBJ databases">
        <authorList>
            <person name="Cucini C."/>
            <person name="Frati F."/>
        </authorList>
    </citation>
    <scope>NUCLEOTIDE SEQUENCE [LARGE SCALE GENOMIC DNA]</scope>
</reference>
<gene>
    <name evidence="4" type="ORF">ODALV1_LOCUS5446</name>
</gene>
<sequence length="209" mass="22940">MNLPMLIRQFRAIALTPQMCLESGRISQQCMPSCYRLDSRRWKSEDRRVLIQSTPVKDMGTQGEKQLDVDLVNVSKENVYPDADTPNLLFDGVRFADLPICHIKASKNNTIMLITNAVGTQIAYRSCGMDGFKNTRKGTNIAAQTTAVAISGLAKEKGVSTLRVKVQGLGPGRMSAVKGLQMAGIKVASVTDCTPISFTPPRPRKARRL</sequence>
<keyword evidence="5" id="KW-1185">Reference proteome</keyword>
<dbReference type="InterPro" id="IPR036967">
    <property type="entry name" value="Ribosomal_uS11_sf"/>
</dbReference>
<dbReference type="InterPro" id="IPR001971">
    <property type="entry name" value="Ribosomal_uS11"/>
</dbReference>
<keyword evidence="3" id="KW-0687">Ribonucleoprotein</keyword>
<evidence type="ECO:0000256" key="1">
    <source>
        <dbReference type="ARBA" id="ARBA00006194"/>
    </source>
</evidence>